<dbReference type="Gene3D" id="3.40.50.1820">
    <property type="entry name" value="alpha/beta hydrolase"/>
    <property type="match status" value="1"/>
</dbReference>
<evidence type="ECO:0000313" key="3">
    <source>
        <dbReference type="Proteomes" id="UP000291116"/>
    </source>
</evidence>
<proteinExistence type="predicted"/>
<sequence>MGAKALLASSASLDDTSSGLGSTSQGAPMQKAIAYRTISLPIPEFDVNVPVSIWYPFQNGANGSQPAEIKYSYRISLRRIGQLLARWDFIPDFISKNFALNPSITTASTVRVVDGENIPISVTSTGTNVVFLAHGFLGSRSDLAYLAEDLTAQGFVCVASEYPESLEASYPRLEGLDRVVINQLLIPYVQDMVPQPILSYSAIGHSLGCGTVLQMGDDSWNRVLMGSGKAPELPSLGNVKPEVSTTTKYQTPVVGGRLLFISSVNDGPVTSWGGGIKIPQGYTVLEESQLDTATKFDRAALVFDREDAPNHISYLSENVNDAMLSFLSPLLPVTKALNIPVLDFDKYANSRDSVPTGNVLKPLISKFLLTAPELASANH</sequence>
<dbReference type="OrthoDB" id="568099at2759"/>
<name>A0A448Z9J4_9STRA</name>
<gene>
    <name evidence="2" type="ORF">PSNMU_V1.4_AUG-EV-PASAV3_0055190</name>
</gene>
<dbReference type="AlphaFoldDB" id="A0A448Z9J4"/>
<dbReference type="EMBL" id="CAACVS010000181">
    <property type="protein sequence ID" value="VEU38679.1"/>
    <property type="molecule type" value="Genomic_DNA"/>
</dbReference>
<reference evidence="2 3" key="1">
    <citation type="submission" date="2019-01" db="EMBL/GenBank/DDBJ databases">
        <authorList>
            <person name="Ferrante I. M."/>
        </authorList>
    </citation>
    <scope>NUCLEOTIDE SEQUENCE [LARGE SCALE GENOMIC DNA]</scope>
    <source>
        <strain evidence="2 3">B856</strain>
    </source>
</reference>
<dbReference type="Proteomes" id="UP000291116">
    <property type="component" value="Unassembled WGS sequence"/>
</dbReference>
<evidence type="ECO:0000313" key="2">
    <source>
        <dbReference type="EMBL" id="VEU38679.1"/>
    </source>
</evidence>
<organism evidence="2 3">
    <name type="scientific">Pseudo-nitzschia multistriata</name>
    <dbReference type="NCBI Taxonomy" id="183589"/>
    <lineage>
        <taxon>Eukaryota</taxon>
        <taxon>Sar</taxon>
        <taxon>Stramenopiles</taxon>
        <taxon>Ochrophyta</taxon>
        <taxon>Bacillariophyta</taxon>
        <taxon>Bacillariophyceae</taxon>
        <taxon>Bacillariophycidae</taxon>
        <taxon>Bacillariales</taxon>
        <taxon>Bacillariaceae</taxon>
        <taxon>Pseudo-nitzschia</taxon>
    </lineage>
</organism>
<protein>
    <recommendedName>
        <fullName evidence="4">1-alkyl-2-acetylglycerophosphocholine esterase</fullName>
    </recommendedName>
</protein>
<feature type="compositionally biased region" description="Low complexity" evidence="1">
    <location>
        <begin position="7"/>
        <end position="24"/>
    </location>
</feature>
<accession>A0A448Z9J4</accession>
<keyword evidence="3" id="KW-1185">Reference proteome</keyword>
<dbReference type="InterPro" id="IPR029058">
    <property type="entry name" value="AB_hydrolase_fold"/>
</dbReference>
<feature type="region of interest" description="Disordered" evidence="1">
    <location>
        <begin position="7"/>
        <end position="26"/>
    </location>
</feature>
<dbReference type="SUPFAM" id="SSF53474">
    <property type="entry name" value="alpha/beta-Hydrolases"/>
    <property type="match status" value="1"/>
</dbReference>
<evidence type="ECO:0008006" key="4">
    <source>
        <dbReference type="Google" id="ProtNLM"/>
    </source>
</evidence>
<evidence type="ECO:0000256" key="1">
    <source>
        <dbReference type="SAM" id="MobiDB-lite"/>
    </source>
</evidence>